<dbReference type="Pfam" id="PF13561">
    <property type="entry name" value="adh_short_C2"/>
    <property type="match status" value="1"/>
</dbReference>
<dbReference type="InterPro" id="IPR057326">
    <property type="entry name" value="KR_dom"/>
</dbReference>
<dbReference type="PROSITE" id="PS00061">
    <property type="entry name" value="ADH_SHORT"/>
    <property type="match status" value="1"/>
</dbReference>
<dbReference type="SUPFAM" id="SSF51735">
    <property type="entry name" value="NAD(P)-binding Rossmann-fold domains"/>
    <property type="match status" value="1"/>
</dbReference>
<dbReference type="GO" id="GO:0032787">
    <property type="term" value="P:monocarboxylic acid metabolic process"/>
    <property type="evidence" value="ECO:0007669"/>
    <property type="project" value="UniProtKB-ARBA"/>
</dbReference>
<evidence type="ECO:0000256" key="1">
    <source>
        <dbReference type="ARBA" id="ARBA00006484"/>
    </source>
</evidence>
<dbReference type="EMBL" id="HE774682">
    <property type="protein sequence ID" value="CCG52240.1"/>
    <property type="molecule type" value="Genomic_DNA"/>
</dbReference>
<dbReference type="NCBIfam" id="NF009466">
    <property type="entry name" value="PRK12826.1-2"/>
    <property type="match status" value="1"/>
</dbReference>
<keyword evidence="5" id="KW-1185">Reference proteome</keyword>
<evidence type="ECO:0000256" key="2">
    <source>
        <dbReference type="ARBA" id="ARBA00023002"/>
    </source>
</evidence>
<dbReference type="FunFam" id="3.40.50.720:FF:000173">
    <property type="entry name" value="3-oxoacyl-[acyl-carrier protein] reductase"/>
    <property type="match status" value="1"/>
</dbReference>
<protein>
    <submittedName>
        <fullName evidence="4">3-oxoacyl-[acyl-carrier-protein] reductase</fullName>
        <ecNumber evidence="4">1.1.1.100</ecNumber>
    </submittedName>
</protein>
<accession>H8XNX3</accession>
<dbReference type="HOGENOM" id="CLU_010194_1_3_10"/>
<dbReference type="EC" id="1.1.1.100" evidence="4"/>
<evidence type="ECO:0000313" key="4">
    <source>
        <dbReference type="EMBL" id="CCG52240.1"/>
    </source>
</evidence>
<dbReference type="InterPro" id="IPR002347">
    <property type="entry name" value="SDR_fam"/>
</dbReference>
<dbReference type="KEGG" id="fin:KQS_01225"/>
<comment type="similarity">
    <text evidence="1">Belongs to the short-chain dehydrogenases/reductases (SDR) family.</text>
</comment>
<dbReference type="AlphaFoldDB" id="H8XNX3"/>
<dbReference type="InterPro" id="IPR036291">
    <property type="entry name" value="NAD(P)-bd_dom_sf"/>
</dbReference>
<sequence>MENKIAIVTGGSRGIGRAICHELASKNIHVLINYKSNKEAANLVEEEIKKMGYSAETIAFDVSSFEETAKAIEDWKLKNLGKKISILVNNAGIINDSVFLMMTKDNWNNVINTSLGGFYNVTQAVIGDMLRERFGVVVNIASVAGLTGIAGQANYAAAKAGLIGVTKSLAVEFAKRNVRVNAVAPGFITTDMTSPLNQDQLKNTIPMNRFGNPEEVAKCVGFLVSNDSSYITGEVISVNGGMHT</sequence>
<reference evidence="5" key="2">
    <citation type="submission" date="2012-03" db="EMBL/GenBank/DDBJ databases">
        <title>Complete genome sequence of Flavobacterium indicum GPTSA100-9T, isolated from warm spring water.</title>
        <authorList>
            <person name="Barbier P."/>
            <person name="Houel A."/>
            <person name="Loux V."/>
            <person name="Poulain J."/>
            <person name="Bernardet J.-F."/>
            <person name="Touchon M."/>
            <person name="Duchaud E."/>
        </authorList>
    </citation>
    <scope>NUCLEOTIDE SEQUENCE [LARGE SCALE GENOMIC DNA]</scope>
    <source>
        <strain evidence="5">DSM 17447 / CIP 109464 / GPTSA100-9</strain>
    </source>
</reference>
<feature type="domain" description="Ketoreductase" evidence="3">
    <location>
        <begin position="4"/>
        <end position="191"/>
    </location>
</feature>
<dbReference type="PANTHER" id="PTHR42879">
    <property type="entry name" value="3-OXOACYL-(ACYL-CARRIER-PROTEIN) REDUCTASE"/>
    <property type="match status" value="1"/>
</dbReference>
<keyword evidence="2 4" id="KW-0560">Oxidoreductase</keyword>
<evidence type="ECO:0000259" key="3">
    <source>
        <dbReference type="SMART" id="SM00822"/>
    </source>
</evidence>
<dbReference type="Gene3D" id="3.40.50.720">
    <property type="entry name" value="NAD(P)-binding Rossmann-like Domain"/>
    <property type="match status" value="1"/>
</dbReference>
<dbReference type="GO" id="GO:0004316">
    <property type="term" value="F:3-oxoacyl-[acyl-carrier-protein] reductase (NADPH) activity"/>
    <property type="evidence" value="ECO:0007669"/>
    <property type="project" value="UniProtKB-EC"/>
</dbReference>
<proteinExistence type="inferred from homology"/>
<dbReference type="SMART" id="SM00822">
    <property type="entry name" value="PKS_KR"/>
    <property type="match status" value="1"/>
</dbReference>
<dbReference type="eggNOG" id="COG1028">
    <property type="taxonomic scope" value="Bacteria"/>
</dbReference>
<evidence type="ECO:0000313" key="5">
    <source>
        <dbReference type="Proteomes" id="UP000007599"/>
    </source>
</evidence>
<name>H8XNX3_FLAIG</name>
<dbReference type="Proteomes" id="UP000007599">
    <property type="component" value="Chromosome I"/>
</dbReference>
<dbReference type="PATRIC" id="fig|1094466.5.peg.240"/>
<dbReference type="PRINTS" id="PR00081">
    <property type="entry name" value="GDHRDH"/>
</dbReference>
<dbReference type="InterPro" id="IPR020904">
    <property type="entry name" value="Sc_DH/Rdtase_CS"/>
</dbReference>
<dbReference type="PANTHER" id="PTHR42879:SF2">
    <property type="entry name" value="3-OXOACYL-[ACYL-CARRIER-PROTEIN] REDUCTASE FABG"/>
    <property type="match status" value="1"/>
</dbReference>
<reference evidence="4 5" key="1">
    <citation type="journal article" date="2012" name="J. Bacteriol.">
        <title>Complete Genome Sequence of Flavobacterium indicum GPSTA100-9T, Isolated from Warm Spring Water.</title>
        <authorList>
            <person name="Barbier P."/>
            <person name="Houel A."/>
            <person name="Loux V."/>
            <person name="Poulain J."/>
            <person name="Bernardet J.F."/>
            <person name="Touchon M."/>
            <person name="Duchaud E."/>
        </authorList>
    </citation>
    <scope>NUCLEOTIDE SEQUENCE [LARGE SCALE GENOMIC DNA]</scope>
    <source>
        <strain evidence="5">DSM 17447 / CIP 109464 / GPTSA100-9</strain>
    </source>
</reference>
<dbReference type="NCBIfam" id="NF004200">
    <property type="entry name" value="PRK05653.1-5"/>
    <property type="match status" value="1"/>
</dbReference>
<organism evidence="4 5">
    <name type="scientific">Flavobacterium indicum (strain DSM 17447 / CIP 109464 / GPTSA100-9)</name>
    <dbReference type="NCBI Taxonomy" id="1094466"/>
    <lineage>
        <taxon>Bacteria</taxon>
        <taxon>Pseudomonadati</taxon>
        <taxon>Bacteroidota</taxon>
        <taxon>Flavobacteriia</taxon>
        <taxon>Flavobacteriales</taxon>
        <taxon>Flavobacteriaceae</taxon>
        <taxon>Flavobacterium</taxon>
    </lineage>
</organism>
<dbReference type="STRING" id="1094466.KQS_01225"/>
<gene>
    <name evidence="4" type="ordered locus">KQS_01225</name>
</gene>
<dbReference type="InterPro" id="IPR050259">
    <property type="entry name" value="SDR"/>
</dbReference>
<dbReference type="OrthoDB" id="9803333at2"/>
<dbReference type="RefSeq" id="WP_014387384.1">
    <property type="nucleotide sequence ID" value="NC_017025.1"/>
</dbReference>
<dbReference type="PRINTS" id="PR00080">
    <property type="entry name" value="SDRFAMILY"/>
</dbReference>